<dbReference type="AlphaFoldDB" id="A0A4Y8UI91"/>
<dbReference type="InterPro" id="IPR009858">
    <property type="entry name" value="DUF1415"/>
</dbReference>
<name>A0A4Y8UI91_9GAMM</name>
<gene>
    <name evidence="1" type="ORF">E3W66_08515</name>
</gene>
<proteinExistence type="predicted"/>
<dbReference type="OrthoDB" id="277390at2"/>
<dbReference type="EMBL" id="SPIA01000003">
    <property type="protein sequence ID" value="TFH67517.1"/>
    <property type="molecule type" value="Genomic_DNA"/>
</dbReference>
<sequence>MLSPDQQQTVIEQTVTEQTRQWLQTAVVGLNLCPFAKPVVAAGTLRIAVATATDRDSLLRNFLHELDRLQQSDESEIATTLLVVAAGLESFADYLDLVDIANDLIEQVGLLGTVQVATFHPDYQFDGEPAEAVSHYTNRSPYPMLHLLREAAIATAVAAHPDAEAIPAHNIARLERLGRAQIEQLWAAFSAPSRD</sequence>
<dbReference type="Pfam" id="PF07209">
    <property type="entry name" value="DUF1415"/>
    <property type="match status" value="1"/>
</dbReference>
<evidence type="ECO:0000313" key="1">
    <source>
        <dbReference type="EMBL" id="TFH67517.1"/>
    </source>
</evidence>
<keyword evidence="2" id="KW-1185">Reference proteome</keyword>
<comment type="caution">
    <text evidence="1">The sequence shown here is derived from an EMBL/GenBank/DDBJ whole genome shotgun (WGS) entry which is preliminary data.</text>
</comment>
<reference evidence="1 2" key="1">
    <citation type="submission" date="2019-03" db="EMBL/GenBank/DDBJ databases">
        <title>Draft genome of Gammaproteobacteria bacterium LSUCC0057, a member of the SAR92 clade.</title>
        <authorList>
            <person name="Lanclos V.C."/>
            <person name="Doiron C."/>
            <person name="Henson M.W."/>
            <person name="Thrash J.C."/>
        </authorList>
    </citation>
    <scope>NUCLEOTIDE SEQUENCE [LARGE SCALE GENOMIC DNA]</scope>
    <source>
        <strain evidence="1 2">LSUCC0057</strain>
    </source>
</reference>
<accession>A0A4Y8UI91</accession>
<protein>
    <submittedName>
        <fullName evidence="1">DUF1415 domain-containing protein</fullName>
    </submittedName>
</protein>
<evidence type="ECO:0000313" key="2">
    <source>
        <dbReference type="Proteomes" id="UP000298133"/>
    </source>
</evidence>
<dbReference type="Proteomes" id="UP000298133">
    <property type="component" value="Unassembled WGS sequence"/>
</dbReference>
<organism evidence="1 2">
    <name type="scientific">Gammaproteobacteria bacterium LSUCC0057</name>
    <dbReference type="NCBI Taxonomy" id="2559237"/>
    <lineage>
        <taxon>Bacteria</taxon>
        <taxon>Pseudomonadati</taxon>
        <taxon>Pseudomonadota</taxon>
        <taxon>Gammaproteobacteria</taxon>
        <taxon>Cellvibrionales</taxon>
        <taxon>Porticoccaceae</taxon>
        <taxon>SAR92 clade</taxon>
    </lineage>
</organism>